<sequence>MKYLPLVIVLLCLTAYSRVESVQELLEQTKDQYHLEQDIDTLKSMFEAELNTKKEKETSNQPLAFAKDDSISQSILLAKVKKSQYNSTNGTYPNSTYNYTYQSSSTQYPVYNNSSNSSNNTNNTNGSYSYSNQTYNYTYPSTSNSSSNSSTYYNTTNQTSSINYTNGSSNYNNTRNNRYIPSRLQLRVRNYPNLRQGQIKNNTQNVTFYNSSSGTYEYVVIYNNTEVYENQTDTFYYYYQNTTLITLERQFDDYGNVIYRNFNLNYSLIVASNTSYSSFNNQQLAFGTLVLTNQTFSGQYNRQGNSNGYIYSNDSNNQQSYNQNNQFNGQAQYSDQIGNYSFSSSDYGGSSNYQQNGSQTYQDQFNFNDYNYGYAAVDINQNTSNRYQSSSQSNNGYSQTGNQIQGNNTSAFQNQNQQTYDYRSQSSSQYRTNETFSNTQSTYASSQSAQSNSTIINHDGYSAGNTNQRNSQLETSYSNSSSNNYNSNSGSLNYNYTLTDTNGNYIENSTNSSGGSNTSFVNLSGNEQRNVYDYDNQTFSYSYGSNQGTINNTNSQFTSGPNTTVTIIDSQVTTANSQNYQNNEDPVDISGQSQTTHSQSTIEQSRQQFNQLRGSKKQVSGSWKQVEAEELQQSNSIIIEQAINEINTKFFPLQFGYQFDSIISVQEQIVSGINYKIYLSYLNPELEQQIYEVIIYSIPWQNKSNQVIKSIRFDQFEN</sequence>
<dbReference type="Proteomes" id="UP000689195">
    <property type="component" value="Unassembled WGS sequence"/>
</dbReference>
<comment type="caution">
    <text evidence="3">The sequence shown here is derived from an EMBL/GenBank/DDBJ whole genome shotgun (WGS) entry which is preliminary data.</text>
</comment>
<feature type="compositionally biased region" description="Low complexity" evidence="1">
    <location>
        <begin position="417"/>
        <end position="457"/>
    </location>
</feature>
<feature type="compositionally biased region" description="Low complexity" evidence="1">
    <location>
        <begin position="476"/>
        <end position="488"/>
    </location>
</feature>
<feature type="chain" id="PRO_5035834081" evidence="2">
    <location>
        <begin position="22"/>
        <end position="718"/>
    </location>
</feature>
<evidence type="ECO:0000313" key="4">
    <source>
        <dbReference type="Proteomes" id="UP000689195"/>
    </source>
</evidence>
<dbReference type="GO" id="GO:0004869">
    <property type="term" value="F:cysteine-type endopeptidase inhibitor activity"/>
    <property type="evidence" value="ECO:0007669"/>
    <property type="project" value="InterPro"/>
</dbReference>
<protein>
    <submittedName>
        <fullName evidence="3">Uncharacterized protein</fullName>
    </submittedName>
</protein>
<proteinExistence type="predicted"/>
<keyword evidence="2" id="KW-0732">Signal</keyword>
<feature type="compositionally biased region" description="Low complexity" evidence="1">
    <location>
        <begin position="385"/>
        <end position="403"/>
    </location>
</feature>
<dbReference type="EMBL" id="CAJJDO010000164">
    <property type="protein sequence ID" value="CAD8211683.1"/>
    <property type="molecule type" value="Genomic_DNA"/>
</dbReference>
<gene>
    <name evidence="3" type="ORF">PPENT_87.1.T1640107</name>
</gene>
<feature type="compositionally biased region" description="Polar residues" evidence="1">
    <location>
        <begin position="404"/>
        <end position="416"/>
    </location>
</feature>
<evidence type="ECO:0000256" key="2">
    <source>
        <dbReference type="SAM" id="SignalP"/>
    </source>
</evidence>
<keyword evidence="4" id="KW-1185">Reference proteome</keyword>
<dbReference type="PANTHER" id="PTHR12319:SF2">
    <property type="entry name" value="CYSTATIN-LIKE PROTEIN-RELATED"/>
    <property type="match status" value="1"/>
</dbReference>
<evidence type="ECO:0000256" key="1">
    <source>
        <dbReference type="SAM" id="MobiDB-lite"/>
    </source>
</evidence>
<dbReference type="PANTHER" id="PTHR12319">
    <property type="entry name" value="CYSTATIN-RELATED"/>
    <property type="match status" value="1"/>
</dbReference>
<dbReference type="AlphaFoldDB" id="A0A8S1YEF5"/>
<name>A0A8S1YEF5_9CILI</name>
<dbReference type="OrthoDB" id="2016588at2759"/>
<organism evidence="3 4">
    <name type="scientific">Paramecium pentaurelia</name>
    <dbReference type="NCBI Taxonomy" id="43138"/>
    <lineage>
        <taxon>Eukaryota</taxon>
        <taxon>Sar</taxon>
        <taxon>Alveolata</taxon>
        <taxon>Ciliophora</taxon>
        <taxon>Intramacronucleata</taxon>
        <taxon>Oligohymenophorea</taxon>
        <taxon>Peniculida</taxon>
        <taxon>Parameciidae</taxon>
        <taxon>Paramecium</taxon>
    </lineage>
</organism>
<dbReference type="CDD" id="cd00042">
    <property type="entry name" value="CY"/>
    <property type="match status" value="1"/>
</dbReference>
<dbReference type="InterPro" id="IPR053128">
    <property type="entry name" value="Cystatin-like"/>
</dbReference>
<feature type="compositionally biased region" description="Polar residues" evidence="1">
    <location>
        <begin position="463"/>
        <end position="475"/>
    </location>
</feature>
<feature type="signal peptide" evidence="2">
    <location>
        <begin position="1"/>
        <end position="21"/>
    </location>
</feature>
<feature type="region of interest" description="Disordered" evidence="1">
    <location>
        <begin position="108"/>
        <end position="132"/>
    </location>
</feature>
<feature type="region of interest" description="Disordered" evidence="1">
    <location>
        <begin position="385"/>
        <end position="488"/>
    </location>
</feature>
<evidence type="ECO:0000313" key="3">
    <source>
        <dbReference type="EMBL" id="CAD8211683.1"/>
    </source>
</evidence>
<dbReference type="InterPro" id="IPR000010">
    <property type="entry name" value="Cystatin_dom"/>
</dbReference>
<reference evidence="3" key="1">
    <citation type="submission" date="2021-01" db="EMBL/GenBank/DDBJ databases">
        <authorList>
            <consortium name="Genoscope - CEA"/>
            <person name="William W."/>
        </authorList>
    </citation>
    <scope>NUCLEOTIDE SEQUENCE</scope>
</reference>
<feature type="region of interest" description="Disordered" evidence="1">
    <location>
        <begin position="578"/>
        <end position="599"/>
    </location>
</feature>
<feature type="compositionally biased region" description="Low complexity" evidence="1">
    <location>
        <begin position="590"/>
        <end position="599"/>
    </location>
</feature>
<accession>A0A8S1YEF5</accession>